<dbReference type="EMBL" id="JPMI01000166">
    <property type="protein sequence ID" value="KFA90992.1"/>
    <property type="molecule type" value="Genomic_DNA"/>
</dbReference>
<dbReference type="AlphaFoldDB" id="A0A084SRA7"/>
<proteinExistence type="inferred from homology"/>
<evidence type="ECO:0000256" key="9">
    <source>
        <dbReference type="ARBA" id="ARBA00048090"/>
    </source>
</evidence>
<dbReference type="InterPro" id="IPR006001">
    <property type="entry name" value="Therm_gnt_kin"/>
</dbReference>
<dbReference type="PANTHER" id="PTHR43442">
    <property type="entry name" value="GLUCONOKINASE-RELATED"/>
    <property type="match status" value="1"/>
</dbReference>
<dbReference type="SUPFAM" id="SSF52540">
    <property type="entry name" value="P-loop containing nucleoside triphosphate hydrolases"/>
    <property type="match status" value="1"/>
</dbReference>
<dbReference type="Pfam" id="PF13671">
    <property type="entry name" value="AAA_33"/>
    <property type="match status" value="1"/>
</dbReference>
<dbReference type="GO" id="GO:0005737">
    <property type="term" value="C:cytoplasm"/>
    <property type="evidence" value="ECO:0007669"/>
    <property type="project" value="TreeGrafter"/>
</dbReference>
<comment type="pathway">
    <text evidence="1">Carbohydrate acid metabolism.</text>
</comment>
<keyword evidence="6 10" id="KW-0418">Kinase</keyword>
<name>A0A084SRA7_9BACT</name>
<comment type="catalytic activity">
    <reaction evidence="9 10">
        <text>D-gluconate + ATP = 6-phospho-D-gluconate + ADP + H(+)</text>
        <dbReference type="Rhea" id="RHEA:19433"/>
        <dbReference type="ChEBI" id="CHEBI:15378"/>
        <dbReference type="ChEBI" id="CHEBI:18391"/>
        <dbReference type="ChEBI" id="CHEBI:30616"/>
        <dbReference type="ChEBI" id="CHEBI:58759"/>
        <dbReference type="ChEBI" id="CHEBI:456216"/>
        <dbReference type="EC" id="2.7.1.12"/>
    </reaction>
</comment>
<dbReference type="Gene3D" id="3.40.50.300">
    <property type="entry name" value="P-loop containing nucleotide triphosphate hydrolases"/>
    <property type="match status" value="1"/>
</dbReference>
<comment type="caution">
    <text evidence="11">The sequence shown here is derived from an EMBL/GenBank/DDBJ whole genome shotgun (WGS) entry which is preliminary data.</text>
</comment>
<dbReference type="PANTHER" id="PTHR43442:SF3">
    <property type="entry name" value="GLUCONOKINASE-RELATED"/>
    <property type="match status" value="1"/>
</dbReference>
<accession>A0A084SRA7</accession>
<evidence type="ECO:0000256" key="2">
    <source>
        <dbReference type="ARBA" id="ARBA00008420"/>
    </source>
</evidence>
<keyword evidence="4 10" id="KW-0808">Transferase</keyword>
<evidence type="ECO:0000256" key="8">
    <source>
        <dbReference type="ARBA" id="ARBA00023064"/>
    </source>
</evidence>
<sequence>MVIIVMGVSGSGKTTVGLRLAAALGCRFRDADEFHPPGNIAKMAAGLALTDEDRAPWLTVLRELVENTLAAGETLVLACSALKRTYRERLTVDAARQRWVYLRVPRELLARRLMARTGHYMPAVLLDSQLAALEVPEDALVVEATAEPDALVATLLRELGPRPAP</sequence>
<evidence type="ECO:0000256" key="10">
    <source>
        <dbReference type="RuleBase" id="RU363066"/>
    </source>
</evidence>
<evidence type="ECO:0000256" key="5">
    <source>
        <dbReference type="ARBA" id="ARBA00022741"/>
    </source>
</evidence>
<dbReference type="GO" id="GO:0019521">
    <property type="term" value="P:D-gluconate metabolic process"/>
    <property type="evidence" value="ECO:0007669"/>
    <property type="project" value="UniProtKB-KW"/>
</dbReference>
<keyword evidence="7 10" id="KW-0067">ATP-binding</keyword>
<organism evidence="11 12">
    <name type="scientific">Archangium violaceum Cb vi76</name>
    <dbReference type="NCBI Taxonomy" id="1406225"/>
    <lineage>
        <taxon>Bacteria</taxon>
        <taxon>Pseudomonadati</taxon>
        <taxon>Myxococcota</taxon>
        <taxon>Myxococcia</taxon>
        <taxon>Myxococcales</taxon>
        <taxon>Cystobacterineae</taxon>
        <taxon>Archangiaceae</taxon>
        <taxon>Archangium</taxon>
    </lineage>
</organism>
<gene>
    <name evidence="11" type="ORF">Q664_25075</name>
</gene>
<evidence type="ECO:0000313" key="12">
    <source>
        <dbReference type="Proteomes" id="UP000028547"/>
    </source>
</evidence>
<dbReference type="InterPro" id="IPR027417">
    <property type="entry name" value="P-loop_NTPase"/>
</dbReference>
<keyword evidence="5 10" id="KW-0547">Nucleotide-binding</keyword>
<evidence type="ECO:0000256" key="4">
    <source>
        <dbReference type="ARBA" id="ARBA00022679"/>
    </source>
</evidence>
<comment type="similarity">
    <text evidence="2 10">Belongs to the gluconokinase GntK/GntV family.</text>
</comment>
<reference evidence="11 12" key="1">
    <citation type="submission" date="2014-07" db="EMBL/GenBank/DDBJ databases">
        <title>Draft Genome Sequence of Gephyronic Acid Producer, Cystobacter violaceus Strain Cb vi76.</title>
        <authorList>
            <person name="Stevens D.C."/>
            <person name="Young J."/>
            <person name="Carmichael R."/>
            <person name="Tan J."/>
            <person name="Taylor R.E."/>
        </authorList>
    </citation>
    <scope>NUCLEOTIDE SEQUENCE [LARGE SCALE GENOMIC DNA]</scope>
    <source>
        <strain evidence="11 12">Cb vi76</strain>
    </source>
</reference>
<dbReference type="RefSeq" id="WP_043400362.1">
    <property type="nucleotide sequence ID" value="NZ_JPMI01000166.1"/>
</dbReference>
<dbReference type="FunFam" id="3.40.50.300:FF:000522">
    <property type="entry name" value="Gluconokinase"/>
    <property type="match status" value="1"/>
</dbReference>
<dbReference type="NCBIfam" id="TIGR01313">
    <property type="entry name" value="therm_gnt_kin"/>
    <property type="match status" value="1"/>
</dbReference>
<evidence type="ECO:0000313" key="11">
    <source>
        <dbReference type="EMBL" id="KFA90992.1"/>
    </source>
</evidence>
<evidence type="ECO:0000256" key="3">
    <source>
        <dbReference type="ARBA" id="ARBA00012054"/>
    </source>
</evidence>
<evidence type="ECO:0000256" key="6">
    <source>
        <dbReference type="ARBA" id="ARBA00022777"/>
    </source>
</evidence>
<keyword evidence="8" id="KW-0311">Gluconate utilization</keyword>
<dbReference type="CDD" id="cd02021">
    <property type="entry name" value="GntK"/>
    <property type="match status" value="1"/>
</dbReference>
<dbReference type="GO" id="GO:0005524">
    <property type="term" value="F:ATP binding"/>
    <property type="evidence" value="ECO:0007669"/>
    <property type="project" value="UniProtKB-KW"/>
</dbReference>
<protein>
    <recommendedName>
        <fullName evidence="3 10">Gluconokinase</fullName>
        <ecNumber evidence="3 10">2.7.1.12</ecNumber>
    </recommendedName>
</protein>
<dbReference type="EC" id="2.7.1.12" evidence="3 10"/>
<evidence type="ECO:0000256" key="7">
    <source>
        <dbReference type="ARBA" id="ARBA00022840"/>
    </source>
</evidence>
<dbReference type="Proteomes" id="UP000028547">
    <property type="component" value="Unassembled WGS sequence"/>
</dbReference>
<evidence type="ECO:0000256" key="1">
    <source>
        <dbReference type="ARBA" id="ARBA00004761"/>
    </source>
</evidence>
<dbReference type="GO" id="GO:0046316">
    <property type="term" value="F:gluconokinase activity"/>
    <property type="evidence" value="ECO:0007669"/>
    <property type="project" value="UniProtKB-EC"/>
</dbReference>